<dbReference type="PANTHER" id="PTHR46641">
    <property type="entry name" value="FMRFAMIDE RECEPTOR-RELATED"/>
    <property type="match status" value="1"/>
</dbReference>
<sequence>MTCRSRFGHSVWKNPDFATDRATDSGARSSLGLSCGEIPVFVIRLLFTRDGVHIQFPEYRLKKQLVLYFSPVLLLLGTLGNLFSFIVLRRKPLVKVSSYIYLASLALIDTVVLYIGLLRVWLAELTGVDFQDSGDWICKLSVVLGYVASDLSVWLIIAVTVERYIVVCFPFKASAMCNTNRAKKVIAFLTCLMLAINFHFFWTSGIWK</sequence>
<feature type="transmembrane region" description="Helical" evidence="6">
    <location>
        <begin position="100"/>
        <end position="122"/>
    </location>
</feature>
<dbReference type="InterPro" id="IPR052954">
    <property type="entry name" value="GPCR-Ligand_Int"/>
</dbReference>
<dbReference type="SUPFAM" id="SSF81321">
    <property type="entry name" value="Family A G protein-coupled receptor-like"/>
    <property type="match status" value="1"/>
</dbReference>
<dbReference type="Pfam" id="PF00001">
    <property type="entry name" value="7tm_1"/>
    <property type="match status" value="1"/>
</dbReference>
<comment type="caution">
    <text evidence="8">The sequence shown here is derived from an EMBL/GenBank/DDBJ whole genome shotgun (WGS) entry which is preliminary data.</text>
</comment>
<proteinExistence type="inferred from homology"/>
<evidence type="ECO:0000256" key="2">
    <source>
        <dbReference type="ARBA" id="ARBA00022692"/>
    </source>
</evidence>
<dbReference type="EMBL" id="BMAT01011453">
    <property type="protein sequence ID" value="GFR73061.1"/>
    <property type="molecule type" value="Genomic_DNA"/>
</dbReference>
<gene>
    <name evidence="8" type="ORF">ElyMa_005721000</name>
</gene>
<evidence type="ECO:0000256" key="1">
    <source>
        <dbReference type="ARBA" id="ARBA00004370"/>
    </source>
</evidence>
<dbReference type="PROSITE" id="PS50262">
    <property type="entry name" value="G_PROTEIN_RECEP_F1_2"/>
    <property type="match status" value="1"/>
</dbReference>
<organism evidence="8 9">
    <name type="scientific">Elysia marginata</name>
    <dbReference type="NCBI Taxonomy" id="1093978"/>
    <lineage>
        <taxon>Eukaryota</taxon>
        <taxon>Metazoa</taxon>
        <taxon>Spiralia</taxon>
        <taxon>Lophotrochozoa</taxon>
        <taxon>Mollusca</taxon>
        <taxon>Gastropoda</taxon>
        <taxon>Heterobranchia</taxon>
        <taxon>Euthyneura</taxon>
        <taxon>Panpulmonata</taxon>
        <taxon>Sacoglossa</taxon>
        <taxon>Placobranchoidea</taxon>
        <taxon>Plakobranchidae</taxon>
        <taxon>Elysia</taxon>
    </lineage>
</organism>
<evidence type="ECO:0000256" key="3">
    <source>
        <dbReference type="ARBA" id="ARBA00022989"/>
    </source>
</evidence>
<evidence type="ECO:0000256" key="5">
    <source>
        <dbReference type="RuleBase" id="RU000688"/>
    </source>
</evidence>
<name>A0AAV4FJE2_9GAST</name>
<evidence type="ECO:0000256" key="6">
    <source>
        <dbReference type="SAM" id="Phobius"/>
    </source>
</evidence>
<dbReference type="Gene3D" id="1.20.1070.10">
    <property type="entry name" value="Rhodopsin 7-helix transmembrane proteins"/>
    <property type="match status" value="1"/>
</dbReference>
<accession>A0AAV4FJE2</accession>
<comment type="subcellular location">
    <subcellularLocation>
        <location evidence="1">Membrane</location>
    </subcellularLocation>
</comment>
<keyword evidence="5" id="KW-0807">Transducer</keyword>
<evidence type="ECO:0000313" key="9">
    <source>
        <dbReference type="Proteomes" id="UP000762676"/>
    </source>
</evidence>
<dbReference type="PRINTS" id="PR00237">
    <property type="entry name" value="GPCRRHODOPSN"/>
</dbReference>
<dbReference type="InterPro" id="IPR000276">
    <property type="entry name" value="GPCR_Rhodpsn"/>
</dbReference>
<keyword evidence="2 5" id="KW-0812">Transmembrane</keyword>
<evidence type="ECO:0000259" key="7">
    <source>
        <dbReference type="PROSITE" id="PS50262"/>
    </source>
</evidence>
<dbReference type="PROSITE" id="PS00237">
    <property type="entry name" value="G_PROTEIN_RECEP_F1_1"/>
    <property type="match status" value="1"/>
</dbReference>
<keyword evidence="5 8" id="KW-0675">Receptor</keyword>
<keyword evidence="4 6" id="KW-0472">Membrane</keyword>
<feature type="non-terminal residue" evidence="8">
    <location>
        <position position="208"/>
    </location>
</feature>
<feature type="transmembrane region" description="Helical" evidence="6">
    <location>
        <begin position="151"/>
        <end position="173"/>
    </location>
</feature>
<dbReference type="GO" id="GO:0016020">
    <property type="term" value="C:membrane"/>
    <property type="evidence" value="ECO:0007669"/>
    <property type="project" value="UniProtKB-SubCell"/>
</dbReference>
<dbReference type="InterPro" id="IPR017452">
    <property type="entry name" value="GPCR_Rhodpsn_7TM"/>
</dbReference>
<feature type="transmembrane region" description="Helical" evidence="6">
    <location>
        <begin position="65"/>
        <end position="88"/>
    </location>
</feature>
<dbReference type="AlphaFoldDB" id="A0AAV4FJE2"/>
<evidence type="ECO:0000313" key="8">
    <source>
        <dbReference type="EMBL" id="GFR73061.1"/>
    </source>
</evidence>
<evidence type="ECO:0000256" key="4">
    <source>
        <dbReference type="ARBA" id="ARBA00023136"/>
    </source>
</evidence>
<keyword evidence="9" id="KW-1185">Reference proteome</keyword>
<protein>
    <submittedName>
        <fullName evidence="8">FMRFamide receptor-like</fullName>
    </submittedName>
</protein>
<comment type="similarity">
    <text evidence="5">Belongs to the G-protein coupled receptor 1 family.</text>
</comment>
<dbReference type="PANTHER" id="PTHR46641:SF25">
    <property type="entry name" value="CNMAMIDE RECEPTOR-RELATED"/>
    <property type="match status" value="1"/>
</dbReference>
<keyword evidence="3 6" id="KW-1133">Transmembrane helix</keyword>
<feature type="domain" description="G-protein coupled receptors family 1 profile" evidence="7">
    <location>
        <begin position="80"/>
        <end position="208"/>
    </location>
</feature>
<dbReference type="GO" id="GO:0004930">
    <property type="term" value="F:G protein-coupled receptor activity"/>
    <property type="evidence" value="ECO:0007669"/>
    <property type="project" value="UniProtKB-KW"/>
</dbReference>
<reference evidence="8 9" key="1">
    <citation type="journal article" date="2021" name="Elife">
        <title>Chloroplast acquisition without the gene transfer in kleptoplastic sea slugs, Plakobranchus ocellatus.</title>
        <authorList>
            <person name="Maeda T."/>
            <person name="Takahashi S."/>
            <person name="Yoshida T."/>
            <person name="Shimamura S."/>
            <person name="Takaki Y."/>
            <person name="Nagai Y."/>
            <person name="Toyoda A."/>
            <person name="Suzuki Y."/>
            <person name="Arimoto A."/>
            <person name="Ishii H."/>
            <person name="Satoh N."/>
            <person name="Nishiyama T."/>
            <person name="Hasebe M."/>
            <person name="Maruyama T."/>
            <person name="Minagawa J."/>
            <person name="Obokata J."/>
            <person name="Shigenobu S."/>
        </authorList>
    </citation>
    <scope>NUCLEOTIDE SEQUENCE [LARGE SCALE GENOMIC DNA]</scope>
</reference>
<feature type="transmembrane region" description="Helical" evidence="6">
    <location>
        <begin position="185"/>
        <end position="202"/>
    </location>
</feature>
<dbReference type="Proteomes" id="UP000762676">
    <property type="component" value="Unassembled WGS sequence"/>
</dbReference>
<keyword evidence="5" id="KW-0297">G-protein coupled receptor</keyword>